<dbReference type="Gene3D" id="3.30.70.330">
    <property type="match status" value="1"/>
</dbReference>
<proteinExistence type="predicted"/>
<sequence length="425" mass="48991">MRGGTTEGKGCEGIWEGHKQYHRGPNGAEVTTFFFSRFPESFMEQDLWRIFQKWGRVWEVFIARKRNRSGQRYGFVRYVGVLNAKDLEKKLDQIWIGNTKMHVNIPKYKRGEGKKLETMLKGGIKGAQEEKQIANQYSEQRCLTYAQVTRGQQVKREVVWRRKDKGEYQDEEERWEGQTIQAVETNLNKLQNTWVGYLKDLTLIDNIGEAGFLYDNTDLKLKYWVDDMVLISGLEEETMKERISDKSDVLNVIFNKVVKWSQSVSTGNRMVWVRCYGVPLQLWNEECLGQVVGELGTVVGIHRDTLELNEVNSARVLIRTGSARFINSHKLVKINGERRQIRLVEEVVSKRTGCNCWFLRNNFTDSEVTSMLSEVGLWLQSSGSECSTDGYENVSHVAESVQAMVEEEVQTEEKGEGQIGEGREI</sequence>
<dbReference type="InterPro" id="IPR000504">
    <property type="entry name" value="RRM_dom"/>
</dbReference>
<dbReference type="SMART" id="SM00360">
    <property type="entry name" value="RRM"/>
    <property type="match status" value="1"/>
</dbReference>
<keyword evidence="4" id="KW-1185">Reference proteome</keyword>
<reference evidence="3 4" key="1">
    <citation type="journal article" date="2012" name="Nat. Biotechnol.">
        <title>Draft genome sequence of pigeonpea (Cajanus cajan), an orphan legume crop of resource-poor farmers.</title>
        <authorList>
            <person name="Varshney R.K."/>
            <person name="Chen W."/>
            <person name="Li Y."/>
            <person name="Bharti A.K."/>
            <person name="Saxena R.K."/>
            <person name="Schlueter J.A."/>
            <person name="Donoghue M.T."/>
            <person name="Azam S."/>
            <person name="Fan G."/>
            <person name="Whaley A.M."/>
            <person name="Farmer A.D."/>
            <person name="Sheridan J."/>
            <person name="Iwata A."/>
            <person name="Tuteja R."/>
            <person name="Penmetsa R.V."/>
            <person name="Wu W."/>
            <person name="Upadhyaya H.D."/>
            <person name="Yang S.P."/>
            <person name="Shah T."/>
            <person name="Saxena K.B."/>
            <person name="Michael T."/>
            <person name="McCombie W.R."/>
            <person name="Yang B."/>
            <person name="Zhang G."/>
            <person name="Yang H."/>
            <person name="Wang J."/>
            <person name="Spillane C."/>
            <person name="Cook D.R."/>
            <person name="May G.D."/>
            <person name="Xu X."/>
            <person name="Jackson S.A."/>
        </authorList>
    </citation>
    <scope>NUCLEOTIDE SEQUENCE [LARGE SCALE GENOMIC DNA]</scope>
    <source>
        <strain evidence="4">cv. Asha</strain>
    </source>
</reference>
<dbReference type="OMA" id="MENRDIN"/>
<evidence type="ECO:0000313" key="3">
    <source>
        <dbReference type="EMBL" id="KYP72528.1"/>
    </source>
</evidence>
<dbReference type="PANTHER" id="PTHR34427:SF5">
    <property type="entry name" value="DUF4283 DOMAIN-CONTAINING PROTEIN"/>
    <property type="match status" value="1"/>
</dbReference>
<evidence type="ECO:0000256" key="1">
    <source>
        <dbReference type="PROSITE-ProRule" id="PRU00176"/>
    </source>
</evidence>
<keyword evidence="1" id="KW-0694">RNA-binding</keyword>
<evidence type="ECO:0000259" key="2">
    <source>
        <dbReference type="PROSITE" id="PS50102"/>
    </source>
</evidence>
<dbReference type="Pfam" id="PF00076">
    <property type="entry name" value="RRM_1"/>
    <property type="match status" value="1"/>
</dbReference>
<organism evidence="3 4">
    <name type="scientific">Cajanus cajan</name>
    <name type="common">Pigeon pea</name>
    <name type="synonym">Cajanus indicus</name>
    <dbReference type="NCBI Taxonomy" id="3821"/>
    <lineage>
        <taxon>Eukaryota</taxon>
        <taxon>Viridiplantae</taxon>
        <taxon>Streptophyta</taxon>
        <taxon>Embryophyta</taxon>
        <taxon>Tracheophyta</taxon>
        <taxon>Spermatophyta</taxon>
        <taxon>Magnoliopsida</taxon>
        <taxon>eudicotyledons</taxon>
        <taxon>Gunneridae</taxon>
        <taxon>Pentapetalae</taxon>
        <taxon>rosids</taxon>
        <taxon>fabids</taxon>
        <taxon>Fabales</taxon>
        <taxon>Fabaceae</taxon>
        <taxon>Papilionoideae</taxon>
        <taxon>50 kb inversion clade</taxon>
        <taxon>NPAAA clade</taxon>
        <taxon>indigoferoid/millettioid clade</taxon>
        <taxon>Phaseoleae</taxon>
        <taxon>Cajanus</taxon>
    </lineage>
</organism>
<dbReference type="OrthoDB" id="1436406at2759"/>
<evidence type="ECO:0000313" key="4">
    <source>
        <dbReference type="Proteomes" id="UP000075243"/>
    </source>
</evidence>
<dbReference type="InterPro" id="IPR035979">
    <property type="entry name" value="RBD_domain_sf"/>
</dbReference>
<protein>
    <recommendedName>
        <fullName evidence="2">RRM domain-containing protein</fullName>
    </recommendedName>
</protein>
<dbReference type="GO" id="GO:0003723">
    <property type="term" value="F:RNA binding"/>
    <property type="evidence" value="ECO:0007669"/>
    <property type="project" value="UniProtKB-UniRule"/>
</dbReference>
<dbReference type="CDD" id="cd00590">
    <property type="entry name" value="RRM_SF"/>
    <property type="match status" value="1"/>
</dbReference>
<dbReference type="AlphaFoldDB" id="A0A151TZU6"/>
<accession>A0A151TZU6</accession>
<feature type="domain" description="RRM" evidence="2">
    <location>
        <begin position="31"/>
        <end position="108"/>
    </location>
</feature>
<dbReference type="PROSITE" id="PS50102">
    <property type="entry name" value="RRM"/>
    <property type="match status" value="1"/>
</dbReference>
<dbReference type="InterPro" id="IPR012677">
    <property type="entry name" value="Nucleotide-bd_a/b_plait_sf"/>
</dbReference>
<dbReference type="EMBL" id="CM003604">
    <property type="protein sequence ID" value="KYP72528.1"/>
    <property type="molecule type" value="Genomic_DNA"/>
</dbReference>
<gene>
    <name evidence="3" type="ORF">KK1_005118</name>
</gene>
<dbReference type="Proteomes" id="UP000075243">
    <property type="component" value="Chromosome 2"/>
</dbReference>
<dbReference type="Gramene" id="C.cajan_04996.t">
    <property type="protein sequence ID" value="C.cajan_04996.t.cds1"/>
    <property type="gene ID" value="C.cajan_04996"/>
</dbReference>
<name>A0A151TZU6_CAJCA</name>
<dbReference type="PANTHER" id="PTHR34427">
    <property type="entry name" value="DUF4283 DOMAIN PROTEIN"/>
    <property type="match status" value="1"/>
</dbReference>
<dbReference type="SUPFAM" id="SSF54928">
    <property type="entry name" value="RNA-binding domain, RBD"/>
    <property type="match status" value="1"/>
</dbReference>